<reference evidence="2" key="1">
    <citation type="submission" date="2016-10" db="EMBL/GenBank/DDBJ databases">
        <authorList>
            <person name="Varghese N."/>
            <person name="Submissions S."/>
        </authorList>
    </citation>
    <scope>NUCLEOTIDE SEQUENCE [LARGE SCALE GENOMIC DNA]</scope>
    <source>
        <strain evidence="2">IBRC-M10078</strain>
    </source>
</reference>
<dbReference type="RefSeq" id="WP_090852788.1">
    <property type="nucleotide sequence ID" value="NZ_FNJU01000003.1"/>
</dbReference>
<evidence type="ECO:0000313" key="2">
    <source>
        <dbReference type="Proteomes" id="UP000199159"/>
    </source>
</evidence>
<dbReference type="AlphaFoldDB" id="A0A1H0TKK3"/>
<organism evidence="1 2">
    <name type="scientific">Litchfieldia salsa</name>
    <dbReference type="NCBI Taxonomy" id="930152"/>
    <lineage>
        <taxon>Bacteria</taxon>
        <taxon>Bacillati</taxon>
        <taxon>Bacillota</taxon>
        <taxon>Bacilli</taxon>
        <taxon>Bacillales</taxon>
        <taxon>Bacillaceae</taxon>
        <taxon>Litchfieldia</taxon>
    </lineage>
</organism>
<sequence>MNSLVSKYNVINEIDSILSLTSQIDENLRFKTDEQINKGFDSQYEEIASIAAELRNLDLALNEQFEEFTIEEKKRSHSLIYKLSF</sequence>
<protein>
    <submittedName>
        <fullName evidence="1">Uncharacterized protein</fullName>
    </submittedName>
</protein>
<evidence type="ECO:0000313" key="1">
    <source>
        <dbReference type="EMBL" id="SDP54200.1"/>
    </source>
</evidence>
<name>A0A1H0TKK3_9BACI</name>
<accession>A0A1H0TKK3</accession>
<dbReference type="Proteomes" id="UP000199159">
    <property type="component" value="Unassembled WGS sequence"/>
</dbReference>
<keyword evidence="2" id="KW-1185">Reference proteome</keyword>
<gene>
    <name evidence="1" type="ORF">SAMN05216565_103570</name>
</gene>
<proteinExistence type="predicted"/>
<dbReference type="STRING" id="930152.SAMN05216565_103570"/>
<dbReference type="EMBL" id="FNJU01000003">
    <property type="protein sequence ID" value="SDP54200.1"/>
    <property type="molecule type" value="Genomic_DNA"/>
</dbReference>